<proteinExistence type="predicted"/>
<feature type="region of interest" description="Disordered" evidence="1">
    <location>
        <begin position="215"/>
        <end position="424"/>
    </location>
</feature>
<feature type="compositionally biased region" description="Polar residues" evidence="1">
    <location>
        <begin position="505"/>
        <end position="526"/>
    </location>
</feature>
<feature type="compositionally biased region" description="Acidic residues" evidence="1">
    <location>
        <begin position="215"/>
        <end position="228"/>
    </location>
</feature>
<keyword evidence="2" id="KW-1133">Transmembrane helix</keyword>
<keyword evidence="2" id="KW-0472">Membrane</keyword>
<feature type="region of interest" description="Disordered" evidence="1">
    <location>
        <begin position="550"/>
        <end position="570"/>
    </location>
</feature>
<reference evidence="3" key="2">
    <citation type="journal article" date="2021" name="PeerJ">
        <title>Extensive microbial diversity within the chicken gut microbiome revealed by metagenomics and culture.</title>
        <authorList>
            <person name="Gilroy R."/>
            <person name="Ravi A."/>
            <person name="Getino M."/>
            <person name="Pursley I."/>
            <person name="Horton D.L."/>
            <person name="Alikhan N.F."/>
            <person name="Baker D."/>
            <person name="Gharbi K."/>
            <person name="Hall N."/>
            <person name="Watson M."/>
            <person name="Adriaenssens E.M."/>
            <person name="Foster-Nyarko E."/>
            <person name="Jarju S."/>
            <person name="Secka A."/>
            <person name="Antonio M."/>
            <person name="Oren A."/>
            <person name="Chaudhuri R.R."/>
            <person name="La Ragione R."/>
            <person name="Hildebrand F."/>
            <person name="Pallen M.J."/>
        </authorList>
    </citation>
    <scope>NUCLEOTIDE SEQUENCE</scope>
    <source>
        <strain evidence="3">CHK195-26880</strain>
    </source>
</reference>
<feature type="compositionally biased region" description="Low complexity" evidence="1">
    <location>
        <begin position="282"/>
        <end position="300"/>
    </location>
</feature>
<evidence type="ECO:0000256" key="2">
    <source>
        <dbReference type="SAM" id="Phobius"/>
    </source>
</evidence>
<gene>
    <name evidence="3" type="ORF">IAB59_02840</name>
</gene>
<dbReference type="AlphaFoldDB" id="A0A9D1GBC2"/>
<feature type="compositionally biased region" description="Acidic residues" evidence="1">
    <location>
        <begin position="494"/>
        <end position="504"/>
    </location>
</feature>
<feature type="compositionally biased region" description="Acidic residues" evidence="1">
    <location>
        <begin position="382"/>
        <end position="406"/>
    </location>
</feature>
<feature type="transmembrane region" description="Helical" evidence="2">
    <location>
        <begin position="153"/>
        <end position="175"/>
    </location>
</feature>
<feature type="region of interest" description="Disordered" evidence="1">
    <location>
        <begin position="475"/>
        <end position="526"/>
    </location>
</feature>
<accession>A0A9D1GBC2</accession>
<keyword evidence="2" id="KW-0812">Transmembrane</keyword>
<dbReference type="Proteomes" id="UP000886833">
    <property type="component" value="Unassembled WGS sequence"/>
</dbReference>
<feature type="compositionally biased region" description="Polar residues" evidence="1">
    <location>
        <begin position="261"/>
        <end position="281"/>
    </location>
</feature>
<feature type="compositionally biased region" description="Low complexity" evidence="1">
    <location>
        <begin position="231"/>
        <end position="260"/>
    </location>
</feature>
<feature type="compositionally biased region" description="Acidic residues" evidence="1">
    <location>
        <begin position="326"/>
        <end position="356"/>
    </location>
</feature>
<sequence length="570" mass="63919">MSYLKYSDKVIGFYCCEEKDKNGTPYKLYCYVVEDRTGKKTCNFTTDKEEYEEVFLNYLKKNGYNKNNVKNIWTDNLDKVNLFCKDDKEIFDRIKKTTKDEEMNYDEFKKAKEEYLNKKDKKSLVTKIKNKFTTIKESVKEKLSKMDSKTKRLAIRVGTVAGAVLLLVGGGKLLLNRSNSPTSTNSKLASTIDGKAANTLDDIDDLDNLDMEALEENKEEEEKEEEKETENTTNTSYSRSSGSNGSSSSSTRSSSSTHNSPSVGFTDNNILGFQDPNQTIDNSSQNTESNSNSNSNQSENIFEEEVPVSENTSTNDDNYSQVIETEVPDSQDENTNSQDEEYTEEIVIDASDDSAQDDNVPTDDNTPSEEIPADEKPNTDEPTNDDNTSDDNIDQDEDLTLDDIVLDEDKVGNEGSIDNDLSYEYEEEYQEMPDGLDEYIETELPNPESTASDGNYVTTEEDLNNQILEQPQEIEVIPVEQETNSQETPIYTEEITEPVIEESTSDTLPSQESTASDGNYVSNDTEQIVDQAVEAMANGEDVNLVYDANNGSLSIEENTNTSTNSEAMVK</sequence>
<evidence type="ECO:0000313" key="3">
    <source>
        <dbReference type="EMBL" id="HIT37402.1"/>
    </source>
</evidence>
<evidence type="ECO:0000313" key="4">
    <source>
        <dbReference type="Proteomes" id="UP000886833"/>
    </source>
</evidence>
<name>A0A9D1GBC2_9FIRM</name>
<comment type="caution">
    <text evidence="3">The sequence shown here is derived from an EMBL/GenBank/DDBJ whole genome shotgun (WGS) entry which is preliminary data.</text>
</comment>
<evidence type="ECO:0000256" key="1">
    <source>
        <dbReference type="SAM" id="MobiDB-lite"/>
    </source>
</evidence>
<protein>
    <submittedName>
        <fullName evidence="3">Uncharacterized protein</fullName>
    </submittedName>
</protein>
<organism evidence="3 4">
    <name type="scientific">Candidatus Onthousia faecipullorum</name>
    <dbReference type="NCBI Taxonomy" id="2840887"/>
    <lineage>
        <taxon>Bacteria</taxon>
        <taxon>Bacillati</taxon>
        <taxon>Bacillota</taxon>
        <taxon>Bacilli</taxon>
        <taxon>Candidatus Onthousia</taxon>
    </lineage>
</organism>
<dbReference type="EMBL" id="DVKQ01000033">
    <property type="protein sequence ID" value="HIT37402.1"/>
    <property type="molecule type" value="Genomic_DNA"/>
</dbReference>
<feature type="compositionally biased region" description="Polar residues" evidence="1">
    <location>
        <begin position="309"/>
        <end position="323"/>
    </location>
</feature>
<reference evidence="3" key="1">
    <citation type="submission" date="2020-10" db="EMBL/GenBank/DDBJ databases">
        <authorList>
            <person name="Gilroy R."/>
        </authorList>
    </citation>
    <scope>NUCLEOTIDE SEQUENCE</scope>
    <source>
        <strain evidence="3">CHK195-26880</strain>
    </source>
</reference>